<evidence type="ECO:0000313" key="2">
    <source>
        <dbReference type="Proteomes" id="UP000244336"/>
    </source>
</evidence>
<dbReference type="AlphaFoldDB" id="A0A2T7CNC9"/>
<sequence length="100" mass="10498">MLVLFISSPDLNPSTLHRAFNDGRGPPLCLGDLALPATLLLVVKAPAEPCHAGPVGLPACSGRRCPPSHATYYMPQLASNKRLLLTSPTARTAGATRQVV</sequence>
<organism evidence="1 2">
    <name type="scientific">Panicum hallii var. hallii</name>
    <dbReference type="NCBI Taxonomy" id="1504633"/>
    <lineage>
        <taxon>Eukaryota</taxon>
        <taxon>Viridiplantae</taxon>
        <taxon>Streptophyta</taxon>
        <taxon>Embryophyta</taxon>
        <taxon>Tracheophyta</taxon>
        <taxon>Spermatophyta</taxon>
        <taxon>Magnoliopsida</taxon>
        <taxon>Liliopsida</taxon>
        <taxon>Poales</taxon>
        <taxon>Poaceae</taxon>
        <taxon>PACMAD clade</taxon>
        <taxon>Panicoideae</taxon>
        <taxon>Panicodae</taxon>
        <taxon>Paniceae</taxon>
        <taxon>Panicinae</taxon>
        <taxon>Panicum</taxon>
        <taxon>Panicum sect. Panicum</taxon>
    </lineage>
</organism>
<accession>A0A2T7CNC9</accession>
<dbReference type="Gramene" id="PUZ44828">
    <property type="protein sequence ID" value="PUZ44828"/>
    <property type="gene ID" value="GQ55_8G160500"/>
</dbReference>
<proteinExistence type="predicted"/>
<name>A0A2T7CNC9_9POAL</name>
<evidence type="ECO:0000313" key="1">
    <source>
        <dbReference type="EMBL" id="PUZ44828.1"/>
    </source>
</evidence>
<keyword evidence="2" id="KW-1185">Reference proteome</keyword>
<dbReference type="Proteomes" id="UP000244336">
    <property type="component" value="Chromosome 8"/>
</dbReference>
<dbReference type="EMBL" id="CM009756">
    <property type="protein sequence ID" value="PUZ44828.1"/>
    <property type="molecule type" value="Genomic_DNA"/>
</dbReference>
<gene>
    <name evidence="1" type="ORF">GQ55_8G160500</name>
</gene>
<reference evidence="1 2" key="1">
    <citation type="submission" date="2018-04" db="EMBL/GenBank/DDBJ databases">
        <title>WGS assembly of Panicum hallii var. hallii HAL2.</title>
        <authorList>
            <person name="Lovell J."/>
            <person name="Jenkins J."/>
            <person name="Lowry D."/>
            <person name="Mamidi S."/>
            <person name="Sreedasyam A."/>
            <person name="Weng X."/>
            <person name="Barry K."/>
            <person name="Bonette J."/>
            <person name="Campitelli B."/>
            <person name="Daum C."/>
            <person name="Gordon S."/>
            <person name="Gould B."/>
            <person name="Lipzen A."/>
            <person name="MacQueen A."/>
            <person name="Palacio-Mejia J."/>
            <person name="Plott C."/>
            <person name="Shakirov E."/>
            <person name="Shu S."/>
            <person name="Yoshinaga Y."/>
            <person name="Zane M."/>
            <person name="Rokhsar D."/>
            <person name="Grimwood J."/>
            <person name="Schmutz J."/>
            <person name="Juenger T."/>
        </authorList>
    </citation>
    <scope>NUCLEOTIDE SEQUENCE [LARGE SCALE GENOMIC DNA]</scope>
    <source>
        <strain evidence="2">cv. HAL2</strain>
    </source>
</reference>
<protein>
    <submittedName>
        <fullName evidence="1">Uncharacterized protein</fullName>
    </submittedName>
</protein>